<evidence type="ECO:0000313" key="2">
    <source>
        <dbReference type="EMBL" id="MDQ0202495.1"/>
    </source>
</evidence>
<dbReference type="Proteomes" id="UP001239167">
    <property type="component" value="Unassembled WGS sequence"/>
</dbReference>
<evidence type="ECO:0000313" key="3">
    <source>
        <dbReference type="Proteomes" id="UP001239167"/>
    </source>
</evidence>
<feature type="domain" description="HNH nuclease" evidence="1">
    <location>
        <begin position="90"/>
        <end position="133"/>
    </location>
</feature>
<gene>
    <name evidence="2" type="ORF">J2S01_000180</name>
</gene>
<keyword evidence="3" id="KW-1185">Reference proteome</keyword>
<proteinExistence type="predicted"/>
<dbReference type="InterPro" id="IPR044925">
    <property type="entry name" value="His-Me_finger_sf"/>
</dbReference>
<comment type="caution">
    <text evidence="2">The sequence shown here is derived from an EMBL/GenBank/DDBJ whole genome shotgun (WGS) entry which is preliminary data.</text>
</comment>
<dbReference type="Pfam" id="PF13392">
    <property type="entry name" value="HNH_3"/>
    <property type="match status" value="1"/>
</dbReference>
<dbReference type="EMBL" id="JAUSUE010000001">
    <property type="protein sequence ID" value="MDQ0202495.1"/>
    <property type="molecule type" value="Genomic_DNA"/>
</dbReference>
<sequence length="170" mass="19758">MINKTFNLQLTGQQVKQYKRNHKLPPSGETGWFNKGHIPANKGKKFPNMPHNSGMFEKGNKPYNYMPVGSERVNGDGYVDIKIADPNKWKQKHIIIWEKAHKRKKPAGHVIIFADKNCFNFDIDNLLLVPCREFLKMNRQGLIKNDTELTKTGLLIARLQNKVQDRKKYK</sequence>
<dbReference type="SUPFAM" id="SSF54060">
    <property type="entry name" value="His-Me finger endonucleases"/>
    <property type="match status" value="1"/>
</dbReference>
<evidence type="ECO:0000259" key="1">
    <source>
        <dbReference type="Pfam" id="PF13392"/>
    </source>
</evidence>
<accession>A0ABT9Y3U3</accession>
<protein>
    <recommendedName>
        <fullName evidence="1">HNH nuclease domain-containing protein</fullName>
    </recommendedName>
</protein>
<dbReference type="InterPro" id="IPR003615">
    <property type="entry name" value="HNH_nuc"/>
</dbReference>
<organism evidence="2 3">
    <name type="scientific">Pectinatus haikarae</name>
    <dbReference type="NCBI Taxonomy" id="349096"/>
    <lineage>
        <taxon>Bacteria</taxon>
        <taxon>Bacillati</taxon>
        <taxon>Bacillota</taxon>
        <taxon>Negativicutes</taxon>
        <taxon>Selenomonadales</taxon>
        <taxon>Selenomonadaceae</taxon>
        <taxon>Pectinatus</taxon>
    </lineage>
</organism>
<name>A0ABT9Y3U3_9FIRM</name>
<reference evidence="2 3" key="1">
    <citation type="submission" date="2023-07" db="EMBL/GenBank/DDBJ databases">
        <title>Genomic Encyclopedia of Type Strains, Phase IV (KMG-IV): sequencing the most valuable type-strain genomes for metagenomic binning, comparative biology and taxonomic classification.</title>
        <authorList>
            <person name="Goeker M."/>
        </authorList>
    </citation>
    <scope>NUCLEOTIDE SEQUENCE [LARGE SCALE GENOMIC DNA]</scope>
    <source>
        <strain evidence="2 3">DSM 16980</strain>
    </source>
</reference>